<dbReference type="Gene3D" id="3.10.50.10">
    <property type="match status" value="1"/>
</dbReference>
<dbReference type="InterPro" id="IPR017853">
    <property type="entry name" value="GH"/>
</dbReference>
<evidence type="ECO:0000256" key="9">
    <source>
        <dbReference type="SAM" id="SignalP"/>
    </source>
</evidence>
<feature type="domain" description="GH18" evidence="10">
    <location>
        <begin position="161"/>
        <end position="524"/>
    </location>
</feature>
<dbReference type="EMBL" id="PJZH01000016">
    <property type="protein sequence ID" value="PLR32891.1"/>
    <property type="molecule type" value="Genomic_DNA"/>
</dbReference>
<dbReference type="InterPro" id="IPR001579">
    <property type="entry name" value="Glyco_hydro_18_chit_AS"/>
</dbReference>
<evidence type="ECO:0000259" key="10">
    <source>
        <dbReference type="PROSITE" id="PS51910"/>
    </source>
</evidence>
<keyword evidence="7" id="KW-0624">Polysaccharide degradation</keyword>
<dbReference type="GO" id="GO:0005576">
    <property type="term" value="C:extracellular region"/>
    <property type="evidence" value="ECO:0007669"/>
    <property type="project" value="InterPro"/>
</dbReference>
<dbReference type="SMART" id="SM00495">
    <property type="entry name" value="ChtBD3"/>
    <property type="match status" value="1"/>
</dbReference>
<comment type="caution">
    <text evidence="11">The sequence shown here is derived from an EMBL/GenBank/DDBJ whole genome shotgun (WGS) entry which is preliminary data.</text>
</comment>
<dbReference type="Gene3D" id="2.10.10.20">
    <property type="entry name" value="Carbohydrate-binding module superfamily 5/12"/>
    <property type="match status" value="1"/>
</dbReference>
<dbReference type="CDD" id="cd12215">
    <property type="entry name" value="ChiC_BD"/>
    <property type="match status" value="1"/>
</dbReference>
<proteinExistence type="predicted"/>
<gene>
    <name evidence="11" type="ORF">CYR32_14665</name>
</gene>
<dbReference type="CDD" id="cd06548">
    <property type="entry name" value="GH18_chitinase"/>
    <property type="match status" value="1"/>
</dbReference>
<accession>A0A2N5DZ17</accession>
<dbReference type="Pfam" id="PF00704">
    <property type="entry name" value="Glyco_hydro_18"/>
    <property type="match status" value="1"/>
</dbReference>
<dbReference type="SUPFAM" id="SSF54556">
    <property type="entry name" value="Chitinase insertion domain"/>
    <property type="match status" value="1"/>
</dbReference>
<evidence type="ECO:0000313" key="12">
    <source>
        <dbReference type="Proteomes" id="UP000234503"/>
    </source>
</evidence>
<keyword evidence="5" id="KW-0119">Carbohydrate metabolism</keyword>
<dbReference type="InterPro" id="IPR029070">
    <property type="entry name" value="Chitinase_insertion_sf"/>
</dbReference>
<sequence length="755" mass="83117">MKLSKITTAILLAAVTAPLAASAATLSANDSTNTISGLDTTQMISRDNGKTWEAYASEKQNHFPGTLTVIVAKKEDTAMKAVDYDPAATYSQAGTVVRYNGYYWTNKWWSNPGELPGSNDVWAKGAKIAVTTLATFKFTPYTGQAAIDFQNQQKAKVAEQRKVIGYFPEWGVYDAHNNFTPDKIDFSELTHLNYGFAVVKNGEVGIHDTYKAPELLTQLDKMTEEAGVTNMISVGGWNNSLEGVFEAATATDAGVDKLANSMLAFMLQWGFDGIDVDWEYPDTEAEKAQFTKLMQSLRSKLDAQGKKDDKYYQLSAAVTTNHSKIEFINPAVTTPLMDSVNVMAYDIHGAFDAITGHNAPLYANRQDADQKLNVSATLKEYADTYNVPKNKLMVGIPYYGRGWGNVEPTEIIPGMPGLFAPGSATSQGAWDDVGQFTGTNPWYVLKEKLANGGFTRYWDSESRVPYMYNASTKELLTYDDPQSVREKVDFINNEGYGGAIVWDLSGDTPDHELGKIVKDVKDAQEQSEVKDLRLQYFNNVLNIVAVLDEAHQTGENRYMVYVNNQYRMESYAGTVYYGSKTTQANEHTVRLTQAAKGTAAVKVGDVIELRKATNKPGQSSSEYTVLRKIIVTEEMLNNPTLDADVKKATEGLKSLTVNKNGFSIVETKDLFNANIRIVGYVNGAYNMETFNGQHYYSSKQEQGNDVILSANRKLNVGDKVTVKFTAGSPGAGSSAITTLAENTLKEVKVTADMLK</sequence>
<dbReference type="InterPro" id="IPR003610">
    <property type="entry name" value="CBM5/12"/>
</dbReference>
<evidence type="ECO:0000256" key="5">
    <source>
        <dbReference type="ARBA" id="ARBA00023277"/>
    </source>
</evidence>
<dbReference type="InterPro" id="IPR001223">
    <property type="entry name" value="Glyco_hydro18_cat"/>
</dbReference>
<organism evidence="11 12">
    <name type="scientific">Chimaeribacter coloradensis</name>
    <dbReference type="NCBI Taxonomy" id="2060068"/>
    <lineage>
        <taxon>Bacteria</taxon>
        <taxon>Pseudomonadati</taxon>
        <taxon>Pseudomonadota</taxon>
        <taxon>Gammaproteobacteria</taxon>
        <taxon>Enterobacterales</taxon>
        <taxon>Yersiniaceae</taxon>
        <taxon>Chimaeribacter</taxon>
    </lineage>
</organism>
<dbReference type="GO" id="GO:0030246">
    <property type="term" value="F:carbohydrate binding"/>
    <property type="evidence" value="ECO:0007669"/>
    <property type="project" value="InterPro"/>
</dbReference>
<feature type="chain" id="PRO_5014756149" description="chitinase" evidence="9">
    <location>
        <begin position="24"/>
        <end position="755"/>
    </location>
</feature>
<dbReference type="AlphaFoldDB" id="A0A2N5DZ17"/>
<dbReference type="GO" id="GO:0006032">
    <property type="term" value="P:chitin catabolic process"/>
    <property type="evidence" value="ECO:0007669"/>
    <property type="project" value="UniProtKB-KW"/>
</dbReference>
<evidence type="ECO:0000256" key="3">
    <source>
        <dbReference type="ARBA" id="ARBA00022801"/>
    </source>
</evidence>
<dbReference type="RefSeq" id="WP_101825704.1">
    <property type="nucleotide sequence ID" value="NZ_PJZH01000016.1"/>
</dbReference>
<dbReference type="GO" id="GO:0000272">
    <property type="term" value="P:polysaccharide catabolic process"/>
    <property type="evidence" value="ECO:0007669"/>
    <property type="project" value="UniProtKB-KW"/>
</dbReference>
<keyword evidence="6 8" id="KW-0326">Glycosidase</keyword>
<dbReference type="InterPro" id="IPR050314">
    <property type="entry name" value="Glycosyl_Hydrlase_18"/>
</dbReference>
<keyword evidence="12" id="KW-1185">Reference proteome</keyword>
<dbReference type="OrthoDB" id="9775889at2"/>
<evidence type="ECO:0000313" key="11">
    <source>
        <dbReference type="EMBL" id="PLR32891.1"/>
    </source>
</evidence>
<dbReference type="PROSITE" id="PS51910">
    <property type="entry name" value="GH18_2"/>
    <property type="match status" value="1"/>
</dbReference>
<dbReference type="GO" id="GO:0008061">
    <property type="term" value="F:chitin binding"/>
    <property type="evidence" value="ECO:0007669"/>
    <property type="project" value="InterPro"/>
</dbReference>
<dbReference type="Gene3D" id="3.20.20.80">
    <property type="entry name" value="Glycosidases"/>
    <property type="match status" value="1"/>
</dbReference>
<evidence type="ECO:0000256" key="4">
    <source>
        <dbReference type="ARBA" id="ARBA00023024"/>
    </source>
</evidence>
<dbReference type="PANTHER" id="PTHR11177">
    <property type="entry name" value="CHITINASE"/>
    <property type="match status" value="1"/>
</dbReference>
<name>A0A2N5DZ17_9GAMM</name>
<dbReference type="SUPFAM" id="SSF51445">
    <property type="entry name" value="(Trans)glycosidases"/>
    <property type="match status" value="1"/>
</dbReference>
<feature type="signal peptide" evidence="9">
    <location>
        <begin position="1"/>
        <end position="23"/>
    </location>
</feature>
<dbReference type="PANTHER" id="PTHR11177:SF317">
    <property type="entry name" value="CHITINASE 12-RELATED"/>
    <property type="match status" value="1"/>
</dbReference>
<keyword evidence="4" id="KW-0146">Chitin degradation</keyword>
<dbReference type="EC" id="3.2.1.14" evidence="2"/>
<keyword evidence="3 8" id="KW-0378">Hydrolase</keyword>
<evidence type="ECO:0000256" key="1">
    <source>
        <dbReference type="ARBA" id="ARBA00000822"/>
    </source>
</evidence>
<dbReference type="Proteomes" id="UP000234503">
    <property type="component" value="Unassembled WGS sequence"/>
</dbReference>
<comment type="catalytic activity">
    <reaction evidence="1">
        <text>Random endo-hydrolysis of N-acetyl-beta-D-glucosaminide (1-&gt;4)-beta-linkages in chitin and chitodextrins.</text>
        <dbReference type="EC" id="3.2.1.14"/>
    </reaction>
</comment>
<evidence type="ECO:0000256" key="2">
    <source>
        <dbReference type="ARBA" id="ARBA00012729"/>
    </source>
</evidence>
<evidence type="ECO:0000256" key="7">
    <source>
        <dbReference type="ARBA" id="ARBA00023326"/>
    </source>
</evidence>
<dbReference type="SMART" id="SM00636">
    <property type="entry name" value="Glyco_18"/>
    <property type="match status" value="1"/>
</dbReference>
<dbReference type="PROSITE" id="PS01095">
    <property type="entry name" value="GH18_1"/>
    <property type="match status" value="1"/>
</dbReference>
<dbReference type="GO" id="GO:0008843">
    <property type="term" value="F:endochitinase activity"/>
    <property type="evidence" value="ECO:0007669"/>
    <property type="project" value="UniProtKB-EC"/>
</dbReference>
<reference evidence="11 12" key="1">
    <citation type="submission" date="2017-12" db="EMBL/GenBank/DDBJ databases">
        <title>Characterization of six clinical isolates of Enterochimera gen. nov., a novel genus of the Yersiniaciae family and the three species Enterochimera arupensis sp. nov., Enterochimera coloradensis sp. nov, and Enterochimera californica sp. nov.</title>
        <authorList>
            <person name="Rossi A."/>
            <person name="Fisher M."/>
        </authorList>
    </citation>
    <scope>NUCLEOTIDE SEQUENCE [LARGE SCALE GENOMIC DNA]</scope>
    <source>
        <strain evidence="12">2016-Iso4</strain>
    </source>
</reference>
<keyword evidence="9" id="KW-0732">Signal</keyword>
<evidence type="ECO:0000256" key="8">
    <source>
        <dbReference type="RuleBase" id="RU000489"/>
    </source>
</evidence>
<dbReference type="SUPFAM" id="SSF51055">
    <property type="entry name" value="Carbohydrate binding domain"/>
    <property type="match status" value="1"/>
</dbReference>
<dbReference type="InterPro" id="IPR036573">
    <property type="entry name" value="CBM_sf_5/12"/>
</dbReference>
<evidence type="ECO:0000256" key="6">
    <source>
        <dbReference type="ARBA" id="ARBA00023295"/>
    </source>
</evidence>
<dbReference type="InterPro" id="IPR011583">
    <property type="entry name" value="Chitinase_II/V-like_cat"/>
</dbReference>
<protein>
    <recommendedName>
        <fullName evidence="2">chitinase</fullName>
        <ecNumber evidence="2">3.2.1.14</ecNumber>
    </recommendedName>
</protein>